<dbReference type="FunFam" id="1.10.510.10:FF:000021">
    <property type="entry name" value="Serine/threonine protein kinase"/>
    <property type="match status" value="1"/>
</dbReference>
<dbReference type="PANTHER" id="PTHR43289">
    <property type="entry name" value="MITOGEN-ACTIVATED PROTEIN KINASE KINASE KINASE 20-RELATED"/>
    <property type="match status" value="1"/>
</dbReference>
<feature type="region of interest" description="Disordered" evidence="7">
    <location>
        <begin position="389"/>
        <end position="408"/>
    </location>
</feature>
<keyword evidence="4" id="KW-0547">Nucleotide-binding</keyword>
<keyword evidence="6" id="KW-0067">ATP-binding</keyword>
<feature type="compositionally biased region" description="Pro residues" evidence="7">
    <location>
        <begin position="586"/>
        <end position="595"/>
    </location>
</feature>
<comment type="caution">
    <text evidence="10">The sequence shown here is derived from an EMBL/GenBank/DDBJ whole genome shotgun (WGS) entry which is preliminary data.</text>
</comment>
<feature type="compositionally biased region" description="Pro residues" evidence="7">
    <location>
        <begin position="562"/>
        <end position="578"/>
    </location>
</feature>
<dbReference type="CDD" id="cd14014">
    <property type="entry name" value="STKc_PknB_like"/>
    <property type="match status" value="1"/>
</dbReference>
<evidence type="ECO:0000256" key="5">
    <source>
        <dbReference type="ARBA" id="ARBA00022777"/>
    </source>
</evidence>
<keyword evidence="3" id="KW-0808">Transferase</keyword>
<gene>
    <name evidence="10" type="ORF">CUN48_04865</name>
</gene>
<evidence type="ECO:0000256" key="8">
    <source>
        <dbReference type="SAM" id="Phobius"/>
    </source>
</evidence>
<dbReference type="PROSITE" id="PS00108">
    <property type="entry name" value="PROTEIN_KINASE_ST"/>
    <property type="match status" value="1"/>
</dbReference>
<dbReference type="EMBL" id="PGTN01000022">
    <property type="protein sequence ID" value="PJF48157.1"/>
    <property type="molecule type" value="Genomic_DNA"/>
</dbReference>
<keyword evidence="2" id="KW-0723">Serine/threonine-protein kinase</keyword>
<reference evidence="10 11" key="1">
    <citation type="submission" date="2017-11" db="EMBL/GenBank/DDBJ databases">
        <title>Evolution of Phototrophy in the Chloroflexi Phylum Driven by Horizontal Gene Transfer.</title>
        <authorList>
            <person name="Ward L.M."/>
            <person name="Hemp J."/>
            <person name="Shih P.M."/>
            <person name="Mcglynn S.E."/>
            <person name="Fischer W."/>
        </authorList>
    </citation>
    <scope>NUCLEOTIDE SEQUENCE [LARGE SCALE GENOMIC DNA]</scope>
    <source>
        <strain evidence="10">JP3_7</strain>
    </source>
</reference>
<dbReference type="GO" id="GO:0004674">
    <property type="term" value="F:protein serine/threonine kinase activity"/>
    <property type="evidence" value="ECO:0007669"/>
    <property type="project" value="UniProtKB-KW"/>
</dbReference>
<keyword evidence="8" id="KW-0472">Membrane</keyword>
<feature type="domain" description="Protein kinase" evidence="9">
    <location>
        <begin position="9"/>
        <end position="269"/>
    </location>
</feature>
<feature type="compositionally biased region" description="Low complexity" evidence="7">
    <location>
        <begin position="389"/>
        <end position="398"/>
    </location>
</feature>
<evidence type="ECO:0000256" key="2">
    <source>
        <dbReference type="ARBA" id="ARBA00022527"/>
    </source>
</evidence>
<dbReference type="AlphaFoldDB" id="A0A2M8QEC4"/>
<dbReference type="SUPFAM" id="SSF56112">
    <property type="entry name" value="Protein kinase-like (PK-like)"/>
    <property type="match status" value="1"/>
</dbReference>
<evidence type="ECO:0000256" key="3">
    <source>
        <dbReference type="ARBA" id="ARBA00022679"/>
    </source>
</evidence>
<dbReference type="PROSITE" id="PS50011">
    <property type="entry name" value="PROTEIN_KINASE_DOM"/>
    <property type="match status" value="1"/>
</dbReference>
<accession>A0A2M8QEC4</accession>
<evidence type="ECO:0000313" key="11">
    <source>
        <dbReference type="Proteomes" id="UP000230790"/>
    </source>
</evidence>
<feature type="compositionally biased region" description="Low complexity" evidence="7">
    <location>
        <begin position="513"/>
        <end position="561"/>
    </location>
</feature>
<feature type="region of interest" description="Disordered" evidence="7">
    <location>
        <begin position="498"/>
        <end position="595"/>
    </location>
</feature>
<dbReference type="PANTHER" id="PTHR43289:SF6">
    <property type="entry name" value="SERINE_THREONINE-PROTEIN KINASE NEKL-3"/>
    <property type="match status" value="1"/>
</dbReference>
<evidence type="ECO:0000256" key="4">
    <source>
        <dbReference type="ARBA" id="ARBA00022741"/>
    </source>
</evidence>
<keyword evidence="8" id="KW-1133">Transmembrane helix</keyword>
<dbReference type="Gene3D" id="3.30.200.20">
    <property type="entry name" value="Phosphorylase Kinase, domain 1"/>
    <property type="match status" value="1"/>
</dbReference>
<dbReference type="Proteomes" id="UP000230790">
    <property type="component" value="Unassembled WGS sequence"/>
</dbReference>
<dbReference type="Gene3D" id="2.30.30.40">
    <property type="entry name" value="SH3 Domains"/>
    <property type="match status" value="1"/>
</dbReference>
<evidence type="ECO:0000256" key="7">
    <source>
        <dbReference type="SAM" id="MobiDB-lite"/>
    </source>
</evidence>
<dbReference type="InterPro" id="IPR008271">
    <property type="entry name" value="Ser/Thr_kinase_AS"/>
</dbReference>
<feature type="transmembrane region" description="Helical" evidence="8">
    <location>
        <begin position="330"/>
        <end position="354"/>
    </location>
</feature>
<sequence length="595" mass="62809">MKLRNIGRYQIKAELNCGGMSVVYLAYDPSIGRDVAVKVLPRSLADQVVARARFVREVRAVAQLDHPAIVPIYDFGEEDDQPYIVMRYMPGGSLADMLTYGRLNLADAKRILERVAHALDAAHAQHIIHRDLKPGNILFDNYGEAFLSDFGIVKKVHEGSAEAPTLTGSVVLGTPAYMSPEQALGRLLDERSDVYSLGAVLYEMLTGAPPYKGPTGISVAMKHVTEPVPNLRQHRPDLPDACIAVVEKAMAKEPGARFATAGEMAAAFAEAVTGALSAERTMPPLIVRKKPHTTSRAAVLQLSDSALEPAVTTEWMPRVAPEPEGGFQRVLIAGAAAVATLLLVGLGVLLLALFQRSGGAARSPGGVMPSPTASATMSLLPTRVAPAPVVPTPTQSPASTMEPAPKLTDTSAPKLVRLRVIQFANVRAGPSTQFPILAQLPADTEIIPSAVSVQRDGDWYLMRLADDRVGYIFAGVVQVLNPDGLSALPTVIVIVPPTATPEPTPTPAPTETPTPTSTHTRTPTPTATATPTPTRTPTPTATATPTPTRTPTPTATATPTPTSTPTPTETPTPTPTPTPTDTATPTPTPTETPTP</sequence>
<dbReference type="InterPro" id="IPR011009">
    <property type="entry name" value="Kinase-like_dom_sf"/>
</dbReference>
<dbReference type="GO" id="GO:0005524">
    <property type="term" value="F:ATP binding"/>
    <property type="evidence" value="ECO:0007669"/>
    <property type="project" value="UniProtKB-KW"/>
</dbReference>
<dbReference type="InterPro" id="IPR000719">
    <property type="entry name" value="Prot_kinase_dom"/>
</dbReference>
<keyword evidence="5" id="KW-0418">Kinase</keyword>
<evidence type="ECO:0000256" key="1">
    <source>
        <dbReference type="ARBA" id="ARBA00012513"/>
    </source>
</evidence>
<dbReference type="Pfam" id="PF08239">
    <property type="entry name" value="SH3_3"/>
    <property type="match status" value="1"/>
</dbReference>
<dbReference type="SMART" id="SM00220">
    <property type="entry name" value="S_TKc"/>
    <property type="match status" value="1"/>
</dbReference>
<feature type="compositionally biased region" description="Pro residues" evidence="7">
    <location>
        <begin position="498"/>
        <end position="512"/>
    </location>
</feature>
<evidence type="ECO:0000259" key="9">
    <source>
        <dbReference type="PROSITE" id="PS50011"/>
    </source>
</evidence>
<dbReference type="Pfam" id="PF00069">
    <property type="entry name" value="Pkinase"/>
    <property type="match status" value="1"/>
</dbReference>
<name>A0A2M8QEC4_9CHLR</name>
<evidence type="ECO:0000256" key="6">
    <source>
        <dbReference type="ARBA" id="ARBA00022840"/>
    </source>
</evidence>
<keyword evidence="8" id="KW-0812">Transmembrane</keyword>
<proteinExistence type="predicted"/>
<dbReference type="EC" id="2.7.11.1" evidence="1"/>
<organism evidence="10 11">
    <name type="scientific">Candidatus Thermofonsia Clade 3 bacterium</name>
    <dbReference type="NCBI Taxonomy" id="2364212"/>
    <lineage>
        <taxon>Bacteria</taxon>
        <taxon>Bacillati</taxon>
        <taxon>Chloroflexota</taxon>
        <taxon>Candidatus Thermofontia</taxon>
        <taxon>Candidatus Thermofonsia Clade 3</taxon>
    </lineage>
</organism>
<dbReference type="InterPro" id="IPR003646">
    <property type="entry name" value="SH3-like_bac-type"/>
</dbReference>
<protein>
    <recommendedName>
        <fullName evidence="1">non-specific serine/threonine protein kinase</fullName>
        <ecNumber evidence="1">2.7.11.1</ecNumber>
    </recommendedName>
</protein>
<evidence type="ECO:0000313" key="10">
    <source>
        <dbReference type="EMBL" id="PJF48157.1"/>
    </source>
</evidence>
<dbReference type="Gene3D" id="1.10.510.10">
    <property type="entry name" value="Transferase(Phosphotransferase) domain 1"/>
    <property type="match status" value="1"/>
</dbReference>